<dbReference type="InterPro" id="IPR011652">
    <property type="entry name" value="MORN_2"/>
</dbReference>
<dbReference type="EMBL" id="MDZB01000101">
    <property type="protein sequence ID" value="OGX85955.1"/>
    <property type="molecule type" value="Genomic_DNA"/>
</dbReference>
<comment type="caution">
    <text evidence="1">The sequence shown here is derived from an EMBL/GenBank/DDBJ whole genome shotgun (WGS) entry which is preliminary data.</text>
</comment>
<evidence type="ECO:0000313" key="2">
    <source>
        <dbReference type="Proteomes" id="UP000176294"/>
    </source>
</evidence>
<dbReference type="AlphaFoldDB" id="A0A1G1T506"/>
<keyword evidence="2" id="KW-1185">Reference proteome</keyword>
<dbReference type="Proteomes" id="UP000176294">
    <property type="component" value="Unassembled WGS sequence"/>
</dbReference>
<reference evidence="1 2" key="1">
    <citation type="submission" date="2016-08" db="EMBL/GenBank/DDBJ databases">
        <title>Hymenobacter coccineus sp. nov., Hymenobacter lapidarius sp. nov. and Hymenobacter glacialis sp. nov., isolated from Antarctic soil.</title>
        <authorList>
            <person name="Sedlacek I."/>
            <person name="Kralova S."/>
            <person name="Kyrova K."/>
            <person name="Maslanova I."/>
            <person name="Stankova E."/>
            <person name="Vrbovska V."/>
            <person name="Nemec M."/>
            <person name="Bartak M."/>
            <person name="Svec P."/>
            <person name="Busse H.-J."/>
            <person name="Pantucek R."/>
        </authorList>
    </citation>
    <scope>NUCLEOTIDE SEQUENCE [LARGE SCALE GENOMIC DNA]</scope>
    <source>
        <strain evidence="1 2">CCM 8643</strain>
    </source>
</reference>
<protein>
    <recommendedName>
        <fullName evidence="3">Membrane-binding protein</fullName>
    </recommendedName>
</protein>
<name>A0A1G1T506_9BACT</name>
<proteinExistence type="predicted"/>
<evidence type="ECO:0000313" key="1">
    <source>
        <dbReference type="EMBL" id="OGX85955.1"/>
    </source>
</evidence>
<accession>A0A1G1T506</accession>
<dbReference type="SUPFAM" id="SSF82185">
    <property type="entry name" value="Histone H3 K4-specific methyltransferase SET7/9 N-terminal domain"/>
    <property type="match status" value="1"/>
</dbReference>
<sequence length="128" mass="14786">MEWGAKSCPAAVLHYRKGQRHGAAVHYAAWGKEQEGAYAHDLRVGRWVNYHSDGSLDICHYKAGRLHGEFMTYGPDGREQNRLFYQNDKPLTGTRTEYYADGKTRQKISYAAGRRQKWSKSWYSLRAV</sequence>
<dbReference type="Gene3D" id="2.20.110.10">
    <property type="entry name" value="Histone H3 K4-specific methyltransferase SET7/9 N-terminal domain"/>
    <property type="match status" value="1"/>
</dbReference>
<dbReference type="STRING" id="1908237.BEN47_13980"/>
<gene>
    <name evidence="1" type="ORF">BEN47_13980</name>
</gene>
<evidence type="ECO:0008006" key="3">
    <source>
        <dbReference type="Google" id="ProtNLM"/>
    </source>
</evidence>
<organism evidence="1 2">
    <name type="scientific">Hymenobacter lapidarius</name>
    <dbReference type="NCBI Taxonomy" id="1908237"/>
    <lineage>
        <taxon>Bacteria</taxon>
        <taxon>Pseudomonadati</taxon>
        <taxon>Bacteroidota</taxon>
        <taxon>Cytophagia</taxon>
        <taxon>Cytophagales</taxon>
        <taxon>Hymenobacteraceae</taxon>
        <taxon>Hymenobacter</taxon>
    </lineage>
</organism>
<dbReference type="Pfam" id="PF07661">
    <property type="entry name" value="MORN_2"/>
    <property type="match status" value="1"/>
</dbReference>